<keyword evidence="2" id="KW-1133">Transmembrane helix</keyword>
<feature type="transmembrane region" description="Helical" evidence="2">
    <location>
        <begin position="43"/>
        <end position="63"/>
    </location>
</feature>
<protein>
    <submittedName>
        <fullName evidence="3">Uncharacterized protein</fullName>
    </submittedName>
</protein>
<keyword evidence="1" id="KW-0175">Coiled coil</keyword>
<proteinExistence type="predicted"/>
<sequence>MKHATLIIISLVSSIISNSKYIDDINNIIKKTLKLEDKYSSFITFLLYTIIIYLLGLIVNYIIDYVENYTYNKKLEEQKSNLESQIEKLSLENKELKRHLTQNSIISIFLNPNDNESISNFNKHMKNFIDNHSDYMTVDFAEIYPQSSLLRKTKENSKVNKI</sequence>
<reference evidence="3 4" key="1">
    <citation type="submission" date="2009-01" db="EMBL/GenBank/DDBJ databases">
        <authorList>
            <person name="Fulton L."/>
            <person name="Clifton S."/>
            <person name="Chinwalla A.T."/>
            <person name="Mitreva M."/>
            <person name="Sodergren E."/>
            <person name="Weinstock G."/>
            <person name="Clifton S."/>
            <person name="Dooling D.J."/>
            <person name="Fulton B."/>
            <person name="Minx P."/>
            <person name="Pepin K.H."/>
            <person name="Johnson M."/>
            <person name="Bhonagiri V."/>
            <person name="Nash W.E."/>
            <person name="Mardis E.R."/>
            <person name="Wilson R.K."/>
        </authorList>
    </citation>
    <scope>NUCLEOTIDE SEQUENCE [LARGE SCALE GENOMIC DNA]</scope>
    <source>
        <strain evidence="3 4">NRL30031/H210</strain>
    </source>
</reference>
<keyword evidence="4" id="KW-1185">Reference proteome</keyword>
<comment type="caution">
    <text evidence="3">The sequence shown here is derived from an EMBL/GenBank/DDBJ whole genome shotgun (WGS) entry which is preliminary data.</text>
</comment>
<organism evidence="3 4">
    <name type="scientific">Neisseria flavescens NRL30031/H210</name>
    <dbReference type="NCBI Taxonomy" id="546264"/>
    <lineage>
        <taxon>Bacteria</taxon>
        <taxon>Pseudomonadati</taxon>
        <taxon>Pseudomonadota</taxon>
        <taxon>Betaproteobacteria</taxon>
        <taxon>Neisseriales</taxon>
        <taxon>Neisseriaceae</taxon>
        <taxon>Neisseria</taxon>
    </lineage>
</organism>
<feature type="coiled-coil region" evidence="1">
    <location>
        <begin position="72"/>
        <end position="99"/>
    </location>
</feature>
<dbReference type="GeneID" id="49971016"/>
<evidence type="ECO:0000256" key="1">
    <source>
        <dbReference type="SAM" id="Coils"/>
    </source>
</evidence>
<evidence type="ECO:0000313" key="4">
    <source>
        <dbReference type="Proteomes" id="UP000004457"/>
    </source>
</evidence>
<dbReference type="AlphaFoldDB" id="C0EJY6"/>
<gene>
    <name evidence="3" type="ORF">NEIFLAOT_00225</name>
</gene>
<dbReference type="EMBL" id="ACEN01000005">
    <property type="protein sequence ID" value="EEG34609.1"/>
    <property type="molecule type" value="Genomic_DNA"/>
</dbReference>
<dbReference type="RefSeq" id="WP_003679033.1">
    <property type="nucleotide sequence ID" value="NZ_ACEN01000005.1"/>
</dbReference>
<evidence type="ECO:0000256" key="2">
    <source>
        <dbReference type="SAM" id="Phobius"/>
    </source>
</evidence>
<dbReference type="Proteomes" id="UP000004457">
    <property type="component" value="Unassembled WGS sequence"/>
</dbReference>
<accession>C0EJY6</accession>
<evidence type="ECO:0000313" key="3">
    <source>
        <dbReference type="EMBL" id="EEG34609.1"/>
    </source>
</evidence>
<keyword evidence="2" id="KW-0812">Transmembrane</keyword>
<keyword evidence="2" id="KW-0472">Membrane</keyword>
<name>C0EJY6_NEIFL</name>